<sequence length="90" mass="10290">MLQRGWIHLDLLLRAVPLNPLRRSVLCRRITGHTQRYRFARPGSNRRRYHLPGSNHICPGPNHVCARTNHKCPGSLHSSPVCYFGARGNL</sequence>
<accession>A0A1Y1IPF5</accession>
<dbReference type="Proteomes" id="UP000054558">
    <property type="component" value="Unassembled WGS sequence"/>
</dbReference>
<organism evidence="1 2">
    <name type="scientific">Klebsormidium nitens</name>
    <name type="common">Green alga</name>
    <name type="synonym">Ulothrix nitens</name>
    <dbReference type="NCBI Taxonomy" id="105231"/>
    <lineage>
        <taxon>Eukaryota</taxon>
        <taxon>Viridiplantae</taxon>
        <taxon>Streptophyta</taxon>
        <taxon>Klebsormidiophyceae</taxon>
        <taxon>Klebsormidiales</taxon>
        <taxon>Klebsormidiaceae</taxon>
        <taxon>Klebsormidium</taxon>
    </lineage>
</organism>
<reference evidence="1 2" key="1">
    <citation type="journal article" date="2014" name="Nat. Commun.">
        <title>Klebsormidium flaccidum genome reveals primary factors for plant terrestrial adaptation.</title>
        <authorList>
            <person name="Hori K."/>
            <person name="Maruyama F."/>
            <person name="Fujisawa T."/>
            <person name="Togashi T."/>
            <person name="Yamamoto N."/>
            <person name="Seo M."/>
            <person name="Sato S."/>
            <person name="Yamada T."/>
            <person name="Mori H."/>
            <person name="Tajima N."/>
            <person name="Moriyama T."/>
            <person name="Ikeuchi M."/>
            <person name="Watanabe M."/>
            <person name="Wada H."/>
            <person name="Kobayashi K."/>
            <person name="Saito M."/>
            <person name="Masuda T."/>
            <person name="Sasaki-Sekimoto Y."/>
            <person name="Mashiguchi K."/>
            <person name="Awai K."/>
            <person name="Shimojima M."/>
            <person name="Masuda S."/>
            <person name="Iwai M."/>
            <person name="Nobusawa T."/>
            <person name="Narise T."/>
            <person name="Kondo S."/>
            <person name="Saito H."/>
            <person name="Sato R."/>
            <person name="Murakawa M."/>
            <person name="Ihara Y."/>
            <person name="Oshima-Yamada Y."/>
            <person name="Ohtaka K."/>
            <person name="Satoh M."/>
            <person name="Sonobe K."/>
            <person name="Ishii M."/>
            <person name="Ohtani R."/>
            <person name="Kanamori-Sato M."/>
            <person name="Honoki R."/>
            <person name="Miyazaki D."/>
            <person name="Mochizuki H."/>
            <person name="Umetsu J."/>
            <person name="Higashi K."/>
            <person name="Shibata D."/>
            <person name="Kamiya Y."/>
            <person name="Sato N."/>
            <person name="Nakamura Y."/>
            <person name="Tabata S."/>
            <person name="Ida S."/>
            <person name="Kurokawa K."/>
            <person name="Ohta H."/>
        </authorList>
    </citation>
    <scope>NUCLEOTIDE SEQUENCE [LARGE SCALE GENOMIC DNA]</scope>
    <source>
        <strain evidence="1 2">NIES-2285</strain>
    </source>
</reference>
<name>A0A1Y1IPF5_KLENI</name>
<keyword evidence="2" id="KW-1185">Reference proteome</keyword>
<gene>
    <name evidence="1" type="ORF">KFL_005880010</name>
</gene>
<protein>
    <submittedName>
        <fullName evidence="1">Uncharacterized protein</fullName>
    </submittedName>
</protein>
<dbReference type="AlphaFoldDB" id="A0A1Y1IPF5"/>
<evidence type="ECO:0000313" key="1">
    <source>
        <dbReference type="EMBL" id="GAQ89998.1"/>
    </source>
</evidence>
<proteinExistence type="predicted"/>
<evidence type="ECO:0000313" key="2">
    <source>
        <dbReference type="Proteomes" id="UP000054558"/>
    </source>
</evidence>
<dbReference type="EMBL" id="DF237537">
    <property type="protein sequence ID" value="GAQ89998.1"/>
    <property type="molecule type" value="Genomic_DNA"/>
</dbReference>